<sequence length="133" mass="14736">MGVDRVKLGTVEHQESAVFSEQTWTFAQHGLPPLTGTVQGISGRLRYGTPLGILNVGRLLDPGLGYRIAFHGPDSAGFEFARLKGLGSRYSLRIHDERISPMLALAAIIRYNRRMDLNPKAAAIEHFRLHSLD</sequence>
<keyword evidence="2" id="KW-1185">Reference proteome</keyword>
<organism evidence="1 2">
    <name type="scientific">Streptacidiphilus fuscans</name>
    <dbReference type="NCBI Taxonomy" id="2789292"/>
    <lineage>
        <taxon>Bacteria</taxon>
        <taxon>Bacillati</taxon>
        <taxon>Actinomycetota</taxon>
        <taxon>Actinomycetes</taxon>
        <taxon>Kitasatosporales</taxon>
        <taxon>Streptomycetaceae</taxon>
        <taxon>Streptacidiphilus</taxon>
    </lineage>
</organism>
<evidence type="ECO:0000313" key="1">
    <source>
        <dbReference type="EMBL" id="MBF9073935.1"/>
    </source>
</evidence>
<comment type="caution">
    <text evidence="1">The sequence shown here is derived from an EMBL/GenBank/DDBJ whole genome shotgun (WGS) entry which is preliminary data.</text>
</comment>
<dbReference type="AlphaFoldDB" id="A0A931BI91"/>
<gene>
    <name evidence="1" type="ORF">I2501_38590</name>
</gene>
<protein>
    <submittedName>
        <fullName evidence="1">Uncharacterized protein</fullName>
    </submittedName>
</protein>
<dbReference type="Proteomes" id="UP000657385">
    <property type="component" value="Unassembled WGS sequence"/>
</dbReference>
<dbReference type="EMBL" id="JADPRT010000031">
    <property type="protein sequence ID" value="MBF9073935.1"/>
    <property type="molecule type" value="Genomic_DNA"/>
</dbReference>
<dbReference type="RefSeq" id="WP_196198753.1">
    <property type="nucleotide sequence ID" value="NZ_JADPRT010000031.1"/>
</dbReference>
<proteinExistence type="predicted"/>
<name>A0A931BI91_9ACTN</name>
<reference evidence="1" key="1">
    <citation type="submission" date="2020-11" db="EMBL/GenBank/DDBJ databases">
        <title>Isolation and identification of active actinomycetes.</title>
        <authorList>
            <person name="Yu B."/>
        </authorList>
    </citation>
    <scope>NUCLEOTIDE SEQUENCE</scope>
    <source>
        <strain evidence="1">NEAU-YB345</strain>
    </source>
</reference>
<evidence type="ECO:0000313" key="2">
    <source>
        <dbReference type="Proteomes" id="UP000657385"/>
    </source>
</evidence>
<accession>A0A931BI91</accession>